<keyword evidence="9" id="KW-1185">Reference proteome</keyword>
<evidence type="ECO:0000256" key="1">
    <source>
        <dbReference type="ARBA" id="ARBA00001966"/>
    </source>
</evidence>
<evidence type="ECO:0000256" key="6">
    <source>
        <dbReference type="ARBA" id="ARBA00023014"/>
    </source>
</evidence>
<dbReference type="InterPro" id="IPR007197">
    <property type="entry name" value="rSAM"/>
</dbReference>
<evidence type="ECO:0000256" key="4">
    <source>
        <dbReference type="ARBA" id="ARBA00022723"/>
    </source>
</evidence>
<organism evidence="8 9">
    <name type="scientific">Ruminiclostridium sufflavum DSM 19573</name>
    <dbReference type="NCBI Taxonomy" id="1121337"/>
    <lineage>
        <taxon>Bacteria</taxon>
        <taxon>Bacillati</taxon>
        <taxon>Bacillota</taxon>
        <taxon>Clostridia</taxon>
        <taxon>Eubacteriales</taxon>
        <taxon>Oscillospiraceae</taxon>
        <taxon>Ruminiclostridium</taxon>
    </lineage>
</organism>
<dbReference type="Pfam" id="PF04055">
    <property type="entry name" value="Radical_SAM"/>
    <property type="match status" value="1"/>
</dbReference>
<keyword evidence="2" id="KW-0004">4Fe-4S</keyword>
<keyword evidence="4" id="KW-0479">Metal-binding</keyword>
<dbReference type="InterPro" id="IPR006638">
    <property type="entry name" value="Elp3/MiaA/NifB-like_rSAM"/>
</dbReference>
<evidence type="ECO:0000256" key="5">
    <source>
        <dbReference type="ARBA" id="ARBA00023004"/>
    </source>
</evidence>
<dbReference type="GO" id="GO:0046872">
    <property type="term" value="F:metal ion binding"/>
    <property type="evidence" value="ECO:0007669"/>
    <property type="project" value="UniProtKB-KW"/>
</dbReference>
<dbReference type="SFLD" id="SFLDG01086">
    <property type="entry name" value="elongater_protein-like"/>
    <property type="match status" value="1"/>
</dbReference>
<dbReference type="GO" id="GO:0051539">
    <property type="term" value="F:4 iron, 4 sulfur cluster binding"/>
    <property type="evidence" value="ECO:0007669"/>
    <property type="project" value="UniProtKB-KW"/>
</dbReference>
<evidence type="ECO:0000256" key="3">
    <source>
        <dbReference type="ARBA" id="ARBA00022691"/>
    </source>
</evidence>
<comment type="cofactor">
    <cofactor evidence="1">
        <name>[4Fe-4S] cluster</name>
        <dbReference type="ChEBI" id="CHEBI:49883"/>
    </cofactor>
</comment>
<keyword evidence="5" id="KW-0408">Iron</keyword>
<feature type="domain" description="Radical SAM core" evidence="7">
    <location>
        <begin position="23"/>
        <end position="265"/>
    </location>
</feature>
<dbReference type="InterPro" id="IPR032432">
    <property type="entry name" value="Radical_SAM_C"/>
</dbReference>
<protein>
    <recommendedName>
        <fullName evidence="7">Radical SAM core domain-containing protein</fullName>
    </recommendedName>
</protein>
<proteinExistence type="predicted"/>
<dbReference type="InterPro" id="IPR013785">
    <property type="entry name" value="Aldolase_TIM"/>
</dbReference>
<dbReference type="GO" id="GO:0003824">
    <property type="term" value="F:catalytic activity"/>
    <property type="evidence" value="ECO:0007669"/>
    <property type="project" value="InterPro"/>
</dbReference>
<evidence type="ECO:0000313" key="8">
    <source>
        <dbReference type="EMBL" id="PYG86922.1"/>
    </source>
</evidence>
<sequence>MKSTGRKVTQLLYNKFSVYLKNKYGSKVYKLPLNLPVTCPNRDGNIGTGGCTFCGEEGAGFENLSCEMSVADQLKQNAKYIGKNYSSEKFIAYFQNYSNTYLSFDLFAENIAEACADGIAAVYISTRPDCISDRYMEYLAQLKSEKAIDIVIELGLQTVNYHTLKRLNRGHTLAEFIDAVIRIKKYRLEVCAHYITDLPYDNLEDVVEGAKIISALGVSQVKCHSLYILKDTELEKQYLRGEVTPISLDEFIDRTIAFLEHLNPDIVIQRLIGRAPADRTVFCNWSTSWWKIRDLIEMKMAGQGSFQGRCFNYLNGESGMTGVQKNKS</sequence>
<keyword evidence="6" id="KW-0411">Iron-sulfur</keyword>
<name>A0A318XLT2_9FIRM</name>
<dbReference type="SFLD" id="SFLDS00029">
    <property type="entry name" value="Radical_SAM"/>
    <property type="match status" value="1"/>
</dbReference>
<dbReference type="SFLD" id="SFLDG01091">
    <property type="entry name" value="uncharacterized_CHP01210-like"/>
    <property type="match status" value="1"/>
</dbReference>
<dbReference type="EMBL" id="QKMR01000015">
    <property type="protein sequence ID" value="PYG86922.1"/>
    <property type="molecule type" value="Genomic_DNA"/>
</dbReference>
<dbReference type="PANTHER" id="PTHR11135">
    <property type="entry name" value="HISTONE ACETYLTRANSFERASE-RELATED"/>
    <property type="match status" value="1"/>
</dbReference>
<evidence type="ECO:0000313" key="9">
    <source>
        <dbReference type="Proteomes" id="UP000248132"/>
    </source>
</evidence>
<evidence type="ECO:0000256" key="2">
    <source>
        <dbReference type="ARBA" id="ARBA00022485"/>
    </source>
</evidence>
<dbReference type="PANTHER" id="PTHR11135:SF1">
    <property type="entry name" value="PROTEIN YHCC"/>
    <property type="match status" value="1"/>
</dbReference>
<dbReference type="SUPFAM" id="SSF102114">
    <property type="entry name" value="Radical SAM enzymes"/>
    <property type="match status" value="1"/>
</dbReference>
<dbReference type="NCBIfam" id="TIGR01212">
    <property type="entry name" value="TIGR01212 family radical SAM protein"/>
    <property type="match status" value="1"/>
</dbReference>
<accession>A0A318XLT2</accession>
<dbReference type="InterPro" id="IPR039661">
    <property type="entry name" value="ELP3"/>
</dbReference>
<keyword evidence="3" id="KW-0949">S-adenosyl-L-methionine</keyword>
<dbReference type="Gene3D" id="3.20.20.70">
    <property type="entry name" value="Aldolase class I"/>
    <property type="match status" value="1"/>
</dbReference>
<dbReference type="Proteomes" id="UP000248132">
    <property type="component" value="Unassembled WGS sequence"/>
</dbReference>
<dbReference type="Pfam" id="PF16199">
    <property type="entry name" value="Radical_SAM_C"/>
    <property type="match status" value="1"/>
</dbReference>
<gene>
    <name evidence="8" type="ORF">LY28_02543</name>
</gene>
<dbReference type="InterPro" id="IPR005911">
    <property type="entry name" value="YhcC-like"/>
</dbReference>
<reference evidence="8 9" key="1">
    <citation type="submission" date="2018-06" db="EMBL/GenBank/DDBJ databases">
        <title>Genomic Encyclopedia of Type Strains, Phase I: the one thousand microbial genomes (KMG-I) project.</title>
        <authorList>
            <person name="Kyrpides N."/>
        </authorList>
    </citation>
    <scope>NUCLEOTIDE SEQUENCE [LARGE SCALE GENOMIC DNA]</scope>
    <source>
        <strain evidence="8 9">DSM 19573</strain>
    </source>
</reference>
<dbReference type="InterPro" id="IPR058240">
    <property type="entry name" value="rSAM_sf"/>
</dbReference>
<dbReference type="PROSITE" id="PS51918">
    <property type="entry name" value="RADICAL_SAM"/>
    <property type="match status" value="1"/>
</dbReference>
<evidence type="ECO:0000259" key="7">
    <source>
        <dbReference type="PROSITE" id="PS51918"/>
    </source>
</evidence>
<dbReference type="AlphaFoldDB" id="A0A318XLT2"/>
<dbReference type="SMART" id="SM00729">
    <property type="entry name" value="Elp3"/>
    <property type="match status" value="1"/>
</dbReference>
<comment type="caution">
    <text evidence="8">The sequence shown here is derived from an EMBL/GenBank/DDBJ whole genome shotgun (WGS) entry which is preliminary data.</text>
</comment>